<dbReference type="PANTHER" id="PTHR46300:SF7">
    <property type="entry name" value="P450, PUTATIVE (EUROFUNG)-RELATED"/>
    <property type="match status" value="1"/>
</dbReference>
<feature type="binding site" description="axial binding residue" evidence="13">
    <location>
        <position position="436"/>
    </location>
    <ligand>
        <name>heme</name>
        <dbReference type="ChEBI" id="CHEBI:30413"/>
    </ligand>
    <ligandPart>
        <name>Fe</name>
        <dbReference type="ChEBI" id="CHEBI:18248"/>
    </ligandPart>
</feature>
<evidence type="ECO:0000256" key="15">
    <source>
        <dbReference type="SAM" id="SignalP"/>
    </source>
</evidence>
<keyword evidence="6" id="KW-0812">Transmembrane</keyword>
<dbReference type="EMBL" id="KZ110595">
    <property type="protein sequence ID" value="OSX63585.1"/>
    <property type="molecule type" value="Genomic_DNA"/>
</dbReference>
<dbReference type="PANTHER" id="PTHR46300">
    <property type="entry name" value="P450, PUTATIVE (EUROFUNG)-RELATED-RELATED"/>
    <property type="match status" value="1"/>
</dbReference>
<dbReference type="RefSeq" id="XP_024340379.1">
    <property type="nucleotide sequence ID" value="XM_024485102.1"/>
</dbReference>
<accession>A0A1X6N4Q1</accession>
<evidence type="ECO:0000256" key="3">
    <source>
        <dbReference type="ARBA" id="ARBA00005179"/>
    </source>
</evidence>
<dbReference type="AlphaFoldDB" id="A0A1X6N4Q1"/>
<evidence type="ECO:0000256" key="4">
    <source>
        <dbReference type="ARBA" id="ARBA00010617"/>
    </source>
</evidence>
<evidence type="ECO:0000256" key="10">
    <source>
        <dbReference type="ARBA" id="ARBA00023004"/>
    </source>
</evidence>
<comment type="pathway">
    <text evidence="3">Secondary metabolite biosynthesis.</text>
</comment>
<dbReference type="PRINTS" id="PR00463">
    <property type="entry name" value="EP450I"/>
</dbReference>
<evidence type="ECO:0000256" key="12">
    <source>
        <dbReference type="ARBA" id="ARBA00023136"/>
    </source>
</evidence>
<dbReference type="InterPro" id="IPR036396">
    <property type="entry name" value="Cyt_P450_sf"/>
</dbReference>
<dbReference type="GeneID" id="36330051"/>
<evidence type="ECO:0000256" key="7">
    <source>
        <dbReference type="ARBA" id="ARBA00022723"/>
    </source>
</evidence>
<keyword evidence="11 14" id="KW-0503">Monooxygenase</keyword>
<evidence type="ECO:0000256" key="2">
    <source>
        <dbReference type="ARBA" id="ARBA00004167"/>
    </source>
</evidence>
<dbReference type="InterPro" id="IPR002401">
    <property type="entry name" value="Cyt_P450_E_grp-I"/>
</dbReference>
<dbReference type="GO" id="GO:0020037">
    <property type="term" value="F:heme binding"/>
    <property type="evidence" value="ECO:0007669"/>
    <property type="project" value="InterPro"/>
</dbReference>
<keyword evidence="17" id="KW-1185">Reference proteome</keyword>
<evidence type="ECO:0000256" key="8">
    <source>
        <dbReference type="ARBA" id="ARBA00022989"/>
    </source>
</evidence>
<dbReference type="GO" id="GO:0016020">
    <property type="term" value="C:membrane"/>
    <property type="evidence" value="ECO:0007669"/>
    <property type="project" value="UniProtKB-SubCell"/>
</dbReference>
<keyword evidence="7 13" id="KW-0479">Metal-binding</keyword>
<dbReference type="STRING" id="670580.A0A1X6N4Q1"/>
<name>A0A1X6N4Q1_9APHY</name>
<evidence type="ECO:0000256" key="13">
    <source>
        <dbReference type="PIRSR" id="PIRSR602401-1"/>
    </source>
</evidence>
<dbReference type="GO" id="GO:0016705">
    <property type="term" value="F:oxidoreductase activity, acting on paired donors, with incorporation or reduction of molecular oxygen"/>
    <property type="evidence" value="ECO:0007669"/>
    <property type="project" value="InterPro"/>
</dbReference>
<dbReference type="GO" id="GO:0004497">
    <property type="term" value="F:monooxygenase activity"/>
    <property type="evidence" value="ECO:0007669"/>
    <property type="project" value="UniProtKB-KW"/>
</dbReference>
<evidence type="ECO:0000313" key="17">
    <source>
        <dbReference type="Proteomes" id="UP000194127"/>
    </source>
</evidence>
<evidence type="ECO:0000256" key="1">
    <source>
        <dbReference type="ARBA" id="ARBA00001971"/>
    </source>
</evidence>
<proteinExistence type="inferred from homology"/>
<keyword evidence="12" id="KW-0472">Membrane</keyword>
<gene>
    <name evidence="16" type="ORF">POSPLADRAFT_1139931</name>
</gene>
<keyword evidence="15" id="KW-0732">Signal</keyword>
<comment type="similarity">
    <text evidence="4 14">Belongs to the cytochrome P450 family.</text>
</comment>
<dbReference type="PROSITE" id="PS00086">
    <property type="entry name" value="CYTOCHROME_P450"/>
    <property type="match status" value="1"/>
</dbReference>
<keyword evidence="10 13" id="KW-0408">Iron</keyword>
<evidence type="ECO:0000256" key="9">
    <source>
        <dbReference type="ARBA" id="ARBA00023002"/>
    </source>
</evidence>
<keyword evidence="8" id="KW-1133">Transmembrane helix</keyword>
<dbReference type="InterPro" id="IPR001128">
    <property type="entry name" value="Cyt_P450"/>
</dbReference>
<sequence>MSRTTLAVAAVTLLAALVLSELSTYYKRRSMPPGPFRWPFIGNTLQVPQVHPWLTYSRWAQVYGDVLHLDALGQHTIVINSAKVARELLDKRSVIYSGRPHLVMAGDLIGYDRSLILQPYGDEFRQQRRFISQDLSAAAVRQYYDIQEAAARRLVLGVIDDPGSLESQIKMNIASIIMLVVYGYTVKGAEDPIIARAYEVMDNFLATVSPGAWLVVIIPPLKYLPLWTPGATFLTTAKARRKLLNTHYRTMYQWSKENSENGTARMPNLCASVLAQAEGKMTSEMEESLTWAAASVLGGGLDSNVSTILSFILAMLHFPDVQKKAQAEIDNVVGSKRLPEISDRSSLPYVRSIVTEVYRWLPIAPLGFVHALTEDDIHGEILLPKGSIVLPNIWHMLHDPAVHPEPDTFKPERYGGLDTEMKKVTDLAFGFGRRACPGFHLAERSIFSVVATILATCDIVPVVDEHGQEIIPDVRYTTGIVTSPLDVRCQFRPRSEQARTLLVDSAASMIQNTCTVTTGGYVFEGTLVSCDFGVAVRKKCIMFLRMNVALLQSQRLANTLVETFRHICIIRRT</sequence>
<comment type="subcellular location">
    <subcellularLocation>
        <location evidence="2">Membrane</location>
        <topology evidence="2">Single-pass membrane protein</topology>
    </subcellularLocation>
</comment>
<keyword evidence="9 14" id="KW-0560">Oxidoreductase</keyword>
<evidence type="ECO:0008006" key="18">
    <source>
        <dbReference type="Google" id="ProtNLM"/>
    </source>
</evidence>
<dbReference type="InterPro" id="IPR050364">
    <property type="entry name" value="Cytochrome_P450_fung"/>
</dbReference>
<dbReference type="Pfam" id="PF00067">
    <property type="entry name" value="p450"/>
    <property type="match status" value="1"/>
</dbReference>
<dbReference type="SUPFAM" id="SSF48264">
    <property type="entry name" value="Cytochrome P450"/>
    <property type="match status" value="1"/>
</dbReference>
<dbReference type="Proteomes" id="UP000194127">
    <property type="component" value="Unassembled WGS sequence"/>
</dbReference>
<reference evidence="16 17" key="1">
    <citation type="submission" date="2017-04" db="EMBL/GenBank/DDBJ databases">
        <title>Genome Sequence of the Model Brown-Rot Fungus Postia placenta SB12.</title>
        <authorList>
            <consortium name="DOE Joint Genome Institute"/>
            <person name="Gaskell J."/>
            <person name="Kersten P."/>
            <person name="Larrondo L.F."/>
            <person name="Canessa P."/>
            <person name="Martinez D."/>
            <person name="Hibbett D."/>
            <person name="Schmoll M."/>
            <person name="Kubicek C.P."/>
            <person name="Martinez A.T."/>
            <person name="Yadav J."/>
            <person name="Master E."/>
            <person name="Magnuson J.K."/>
            <person name="James T."/>
            <person name="Yaver D."/>
            <person name="Berka R."/>
            <person name="Labutti K."/>
            <person name="Lipzen A."/>
            <person name="Aerts A."/>
            <person name="Barry K."/>
            <person name="Henrissat B."/>
            <person name="Blanchette R."/>
            <person name="Grigoriev I."/>
            <person name="Cullen D."/>
        </authorList>
    </citation>
    <scope>NUCLEOTIDE SEQUENCE [LARGE SCALE GENOMIC DNA]</scope>
    <source>
        <strain evidence="16 17">MAD-698-R-SB12</strain>
    </source>
</reference>
<dbReference type="CDD" id="cd11065">
    <property type="entry name" value="CYP64-like"/>
    <property type="match status" value="1"/>
</dbReference>
<evidence type="ECO:0000256" key="6">
    <source>
        <dbReference type="ARBA" id="ARBA00022692"/>
    </source>
</evidence>
<dbReference type="OrthoDB" id="2789670at2759"/>
<dbReference type="InterPro" id="IPR017972">
    <property type="entry name" value="Cyt_P450_CS"/>
</dbReference>
<evidence type="ECO:0000256" key="5">
    <source>
        <dbReference type="ARBA" id="ARBA00022617"/>
    </source>
</evidence>
<organism evidence="16 17">
    <name type="scientific">Postia placenta MAD-698-R-SB12</name>
    <dbReference type="NCBI Taxonomy" id="670580"/>
    <lineage>
        <taxon>Eukaryota</taxon>
        <taxon>Fungi</taxon>
        <taxon>Dikarya</taxon>
        <taxon>Basidiomycota</taxon>
        <taxon>Agaricomycotina</taxon>
        <taxon>Agaricomycetes</taxon>
        <taxon>Polyporales</taxon>
        <taxon>Adustoporiaceae</taxon>
        <taxon>Rhodonia</taxon>
    </lineage>
</organism>
<evidence type="ECO:0000313" key="16">
    <source>
        <dbReference type="EMBL" id="OSX63585.1"/>
    </source>
</evidence>
<comment type="cofactor">
    <cofactor evidence="1 13">
        <name>heme</name>
        <dbReference type="ChEBI" id="CHEBI:30413"/>
    </cofactor>
</comment>
<evidence type="ECO:0000256" key="14">
    <source>
        <dbReference type="RuleBase" id="RU000461"/>
    </source>
</evidence>
<feature type="signal peptide" evidence="15">
    <location>
        <begin position="1"/>
        <end position="20"/>
    </location>
</feature>
<keyword evidence="5 13" id="KW-0349">Heme</keyword>
<evidence type="ECO:0000256" key="11">
    <source>
        <dbReference type="ARBA" id="ARBA00023033"/>
    </source>
</evidence>
<protein>
    <recommendedName>
        <fullName evidence="18">Cytochrome P450</fullName>
    </recommendedName>
</protein>
<feature type="chain" id="PRO_5010887954" description="Cytochrome P450" evidence="15">
    <location>
        <begin position="21"/>
        <end position="573"/>
    </location>
</feature>
<dbReference type="Gene3D" id="1.10.630.10">
    <property type="entry name" value="Cytochrome P450"/>
    <property type="match status" value="1"/>
</dbReference>
<dbReference type="GO" id="GO:0005506">
    <property type="term" value="F:iron ion binding"/>
    <property type="evidence" value="ECO:0007669"/>
    <property type="project" value="InterPro"/>
</dbReference>